<protein>
    <submittedName>
        <fullName evidence="1">Uncharacterized protein</fullName>
    </submittedName>
</protein>
<name>X1C0A5_9ZZZZ</name>
<dbReference type="EMBL" id="BART01022850">
    <property type="protein sequence ID" value="GAH01496.1"/>
    <property type="molecule type" value="Genomic_DNA"/>
</dbReference>
<comment type="caution">
    <text evidence="1">The sequence shown here is derived from an EMBL/GenBank/DDBJ whole genome shotgun (WGS) entry which is preliminary data.</text>
</comment>
<proteinExistence type="predicted"/>
<evidence type="ECO:0000313" key="1">
    <source>
        <dbReference type="EMBL" id="GAH01496.1"/>
    </source>
</evidence>
<organism evidence="1">
    <name type="scientific">marine sediment metagenome</name>
    <dbReference type="NCBI Taxonomy" id="412755"/>
    <lineage>
        <taxon>unclassified sequences</taxon>
        <taxon>metagenomes</taxon>
        <taxon>ecological metagenomes</taxon>
    </lineage>
</organism>
<reference evidence="1" key="1">
    <citation type="journal article" date="2014" name="Front. Microbiol.">
        <title>High frequency of phylogenetically diverse reductive dehalogenase-homologous genes in deep subseafloor sedimentary metagenomes.</title>
        <authorList>
            <person name="Kawai M."/>
            <person name="Futagami T."/>
            <person name="Toyoda A."/>
            <person name="Takaki Y."/>
            <person name="Nishi S."/>
            <person name="Hori S."/>
            <person name="Arai W."/>
            <person name="Tsubouchi T."/>
            <person name="Morono Y."/>
            <person name="Uchiyama I."/>
            <person name="Ito T."/>
            <person name="Fujiyama A."/>
            <person name="Inagaki F."/>
            <person name="Takami H."/>
        </authorList>
    </citation>
    <scope>NUCLEOTIDE SEQUENCE</scope>
    <source>
        <strain evidence="1">Expedition CK06-06</strain>
    </source>
</reference>
<sequence length="114" mass="13492">MSRKSEYLEKIEFEFELIETELDIIDTLKKIEVNKELDNIQIRAAAGSLHSIYNGIEKILIFKYQELDIVIPNDEKWHTNLLIEGKNRNMISEELEIELREIMGFASFSPRSYR</sequence>
<accession>X1C0A5</accession>
<gene>
    <name evidence="1" type="ORF">S01H4_41737</name>
</gene>
<dbReference type="AlphaFoldDB" id="X1C0A5"/>